<evidence type="ECO:0000256" key="1">
    <source>
        <dbReference type="SAM" id="SignalP"/>
    </source>
</evidence>
<dbReference type="EMBL" id="CAJFDH010000003">
    <property type="protein sequence ID" value="CAD5216669.1"/>
    <property type="molecule type" value="Genomic_DNA"/>
</dbReference>
<dbReference type="EMBL" id="CAJFCW020000003">
    <property type="protein sequence ID" value="CAG9106391.1"/>
    <property type="molecule type" value="Genomic_DNA"/>
</dbReference>
<dbReference type="SUPFAM" id="SSF57414">
    <property type="entry name" value="Hairpin loop containing domain-like"/>
    <property type="match status" value="1"/>
</dbReference>
<keyword evidence="1" id="KW-0732">Signal</keyword>
<proteinExistence type="predicted"/>
<dbReference type="Proteomes" id="UP000783686">
    <property type="component" value="Unassembled WGS sequence"/>
</dbReference>
<dbReference type="Pfam" id="PF00024">
    <property type="entry name" value="PAN_1"/>
    <property type="match status" value="1"/>
</dbReference>
<sequence length="320" mass="35415">MTKLPALIFCFLSYVYSASTVNNLATKLANECFTPILRRGISNAVPIAELWNVSPFDCVSYCVLNTVKSGDGCSSLVYHKNFKTCQLYNHDGNYDGSKIVFAPGHDYYNRTSFTGICADPIAPSRPYPQGQTRPKAHSINTLRADQPVHVNPVQQKFGKKSEHYFLSNLPTTTCKEDQINAYILASSFGLGNNESPRVVINGVDREGCSNYCTQNINAVGDRSSCILFTHDSIEETCSLYDEAVKEIGIFTKIEPRLKPFSVAERICISKNVGCEDGISAFSLIYKQKINGYVLGQVNNLETIVDCLNICFGNPQCKVSF</sequence>
<feature type="domain" description="Apple" evidence="2">
    <location>
        <begin position="174"/>
        <end position="267"/>
    </location>
</feature>
<comment type="caution">
    <text evidence="3">The sequence shown here is derived from an EMBL/GenBank/DDBJ whole genome shotgun (WGS) entry which is preliminary data.</text>
</comment>
<accession>A0A811KN03</accession>
<feature type="chain" id="PRO_5036221104" description="Apple domain-containing protein" evidence="1">
    <location>
        <begin position="21"/>
        <end position="320"/>
    </location>
</feature>
<dbReference type="OrthoDB" id="5850959at2759"/>
<keyword evidence="4" id="KW-1185">Reference proteome</keyword>
<dbReference type="Gene3D" id="3.50.4.10">
    <property type="entry name" value="Hepatocyte Growth Factor"/>
    <property type="match status" value="1"/>
</dbReference>
<evidence type="ECO:0000259" key="2">
    <source>
        <dbReference type="PROSITE" id="PS50948"/>
    </source>
</evidence>
<evidence type="ECO:0000313" key="3">
    <source>
        <dbReference type="EMBL" id="CAD5216669.1"/>
    </source>
</evidence>
<name>A0A811KN03_9BILA</name>
<organism evidence="3 4">
    <name type="scientific">Bursaphelenchus okinawaensis</name>
    <dbReference type="NCBI Taxonomy" id="465554"/>
    <lineage>
        <taxon>Eukaryota</taxon>
        <taxon>Metazoa</taxon>
        <taxon>Ecdysozoa</taxon>
        <taxon>Nematoda</taxon>
        <taxon>Chromadorea</taxon>
        <taxon>Rhabditida</taxon>
        <taxon>Tylenchina</taxon>
        <taxon>Tylenchomorpha</taxon>
        <taxon>Aphelenchoidea</taxon>
        <taxon>Aphelenchoididae</taxon>
        <taxon>Bursaphelenchus</taxon>
    </lineage>
</organism>
<dbReference type="Proteomes" id="UP000614601">
    <property type="component" value="Unassembled WGS sequence"/>
</dbReference>
<gene>
    <name evidence="3" type="ORF">BOKJ2_LOCUS6703</name>
</gene>
<dbReference type="PROSITE" id="PS50948">
    <property type="entry name" value="PAN"/>
    <property type="match status" value="2"/>
</dbReference>
<feature type="domain" description="Apple" evidence="2">
    <location>
        <begin position="32"/>
        <end position="112"/>
    </location>
</feature>
<evidence type="ECO:0000313" key="4">
    <source>
        <dbReference type="Proteomes" id="UP000614601"/>
    </source>
</evidence>
<dbReference type="InterPro" id="IPR003609">
    <property type="entry name" value="Pan_app"/>
</dbReference>
<dbReference type="AlphaFoldDB" id="A0A811KN03"/>
<feature type="signal peptide" evidence="1">
    <location>
        <begin position="1"/>
        <end position="20"/>
    </location>
</feature>
<dbReference type="SMART" id="SM00473">
    <property type="entry name" value="PAN_AP"/>
    <property type="match status" value="2"/>
</dbReference>
<protein>
    <recommendedName>
        <fullName evidence="2">Apple domain-containing protein</fullName>
    </recommendedName>
</protein>
<reference evidence="3" key="1">
    <citation type="submission" date="2020-09" db="EMBL/GenBank/DDBJ databases">
        <authorList>
            <person name="Kikuchi T."/>
        </authorList>
    </citation>
    <scope>NUCLEOTIDE SEQUENCE</scope>
    <source>
        <strain evidence="3">SH1</strain>
    </source>
</reference>